<dbReference type="Proteomes" id="UP000026941">
    <property type="component" value="Unassembled WGS sequence"/>
</dbReference>
<name>A0AA87Q723_RHIRH</name>
<keyword evidence="1" id="KW-0812">Transmembrane</keyword>
<evidence type="ECO:0000256" key="1">
    <source>
        <dbReference type="SAM" id="Phobius"/>
    </source>
</evidence>
<dbReference type="AlphaFoldDB" id="A0AA87Q723"/>
<feature type="transmembrane region" description="Helical" evidence="1">
    <location>
        <begin position="91"/>
        <end position="117"/>
    </location>
</feature>
<sequence>MIEYVETAMNADRFAALAAAYGGTIDRWPEEERALAETFAKTPAGLSALAAAGGLDQLLDAYALKARNDGLGDRILTQLVRRSRMRRWFRFSSAGIGLVGVGIAGALAGSIAIAVLAPSVTSDTTVATDQTTTVFGDIGTDANTAQDTQ</sequence>
<comment type="caution">
    <text evidence="2">The sequence shown here is derived from an EMBL/GenBank/DDBJ whole genome shotgun (WGS) entry which is preliminary data.</text>
</comment>
<dbReference type="RefSeq" id="WP_015918006.1">
    <property type="nucleotide sequence ID" value="NZ_BAYX01000026.1"/>
</dbReference>
<dbReference type="EMBL" id="BAYX01000026">
    <property type="protein sequence ID" value="GAJ96826.1"/>
    <property type="molecule type" value="Genomic_DNA"/>
</dbReference>
<evidence type="ECO:0000313" key="2">
    <source>
        <dbReference type="EMBL" id="GAJ96826.1"/>
    </source>
</evidence>
<reference evidence="2 3" key="1">
    <citation type="submission" date="2014-05" db="EMBL/GenBank/DDBJ databases">
        <title>Whole genome shotgun sequence of Rhizobium rhizogenes NBRC 13257.</title>
        <authorList>
            <person name="Katano-Makiyama Y."/>
            <person name="Hosoyama A."/>
            <person name="Hashimoto M."/>
            <person name="Hosoyama Y."/>
            <person name="Noguchi M."/>
            <person name="Tsuchikane K."/>
            <person name="Kimura A."/>
            <person name="Ohji S."/>
            <person name="Ichikawa N."/>
            <person name="Yamazoe A."/>
            <person name="Fujita N."/>
        </authorList>
    </citation>
    <scope>NUCLEOTIDE SEQUENCE [LARGE SCALE GENOMIC DNA]</scope>
    <source>
        <strain evidence="2 3">NBRC 13257</strain>
    </source>
</reference>
<keyword evidence="1" id="KW-1133">Transmembrane helix</keyword>
<proteinExistence type="predicted"/>
<organism evidence="2 3">
    <name type="scientific">Rhizobium rhizogenes NBRC 13257</name>
    <dbReference type="NCBI Taxonomy" id="1220581"/>
    <lineage>
        <taxon>Bacteria</taxon>
        <taxon>Pseudomonadati</taxon>
        <taxon>Pseudomonadota</taxon>
        <taxon>Alphaproteobacteria</taxon>
        <taxon>Hyphomicrobiales</taxon>
        <taxon>Rhizobiaceae</taxon>
        <taxon>Rhizobium/Agrobacterium group</taxon>
        <taxon>Rhizobium</taxon>
    </lineage>
</organism>
<protein>
    <submittedName>
        <fullName evidence="2">Uncharacterized protein</fullName>
    </submittedName>
</protein>
<keyword evidence="1" id="KW-0472">Membrane</keyword>
<gene>
    <name evidence="2" type="ORF">RRH01S_26_00220</name>
</gene>
<accession>A0AA87Q723</accession>
<evidence type="ECO:0000313" key="3">
    <source>
        <dbReference type="Proteomes" id="UP000026941"/>
    </source>
</evidence>